<evidence type="ECO:0000313" key="4">
    <source>
        <dbReference type="EMBL" id="KRN45745.1"/>
    </source>
</evidence>
<comment type="caution">
    <text evidence="4">The sequence shown here is derived from an EMBL/GenBank/DDBJ whole genome shotgun (WGS) entry which is preliminary data.</text>
</comment>
<reference evidence="4 5" key="1">
    <citation type="journal article" date="2015" name="Genome Announc.">
        <title>Expanding the biotechnology potential of lactobacilli through comparative genomics of 213 strains and associated genera.</title>
        <authorList>
            <person name="Sun Z."/>
            <person name="Harris H.M."/>
            <person name="McCann A."/>
            <person name="Guo C."/>
            <person name="Argimon S."/>
            <person name="Zhang W."/>
            <person name="Yang X."/>
            <person name="Jeffery I.B."/>
            <person name="Cooney J.C."/>
            <person name="Kagawa T.F."/>
            <person name="Liu W."/>
            <person name="Song Y."/>
            <person name="Salvetti E."/>
            <person name="Wrobel A."/>
            <person name="Rasinkangas P."/>
            <person name="Parkhill J."/>
            <person name="Rea M.C."/>
            <person name="O'Sullivan O."/>
            <person name="Ritari J."/>
            <person name="Douillard F.P."/>
            <person name="Paul Ross R."/>
            <person name="Yang R."/>
            <person name="Briner A.E."/>
            <person name="Felis G.E."/>
            <person name="de Vos W.M."/>
            <person name="Barrangou R."/>
            <person name="Klaenhammer T.R."/>
            <person name="Caufield P.W."/>
            <person name="Cui Y."/>
            <person name="Zhang H."/>
            <person name="O'Toole P.W."/>
        </authorList>
    </citation>
    <scope>NUCLEOTIDE SEQUENCE [LARGE SCALE GENOMIC DNA]</scope>
    <source>
        <strain evidence="4 5">DSM 20410</strain>
    </source>
</reference>
<sequence length="314" mass="33691">MFKKAFKGKKRRLILAVIVLVVVVMGIIMALSKPQKAKDESKEATVHPIQVQPISESGVVKARHQQEISVPEGAKVNLYVNDGANVSAGDVLGIATNQQDLAEATNQVSQLQTQIANAQQKGNDTGDLQSELTDAQRKINRATKNIVAPYDGMLSIDDTDTNNVKIVIDSVDKYIASSVTDFDYDNLATGAVAQVATNSGATTSTEKITFISQIAKTSGKVTTYDFKTTAAAEYRVGQQVTLKIKQDKVALPASAVKKENGQTYVYLVQGGRAHKHQLPVQKSGASYIVDDTDLSSTATIVKAPGTRNLDGKKI</sequence>
<evidence type="ECO:0008006" key="6">
    <source>
        <dbReference type="Google" id="ProtNLM"/>
    </source>
</evidence>
<evidence type="ECO:0000256" key="2">
    <source>
        <dbReference type="ARBA" id="ARBA00023054"/>
    </source>
</evidence>
<dbReference type="InterPro" id="IPR050465">
    <property type="entry name" value="UPF0194_transport"/>
</dbReference>
<feature type="coiled-coil region" evidence="3">
    <location>
        <begin position="94"/>
        <end position="145"/>
    </location>
</feature>
<protein>
    <recommendedName>
        <fullName evidence="6">Efflux RND transporter periplasmic adaptor subunit</fullName>
    </recommendedName>
</protein>
<proteinExistence type="predicted"/>
<dbReference type="GO" id="GO:0030313">
    <property type="term" value="C:cell envelope"/>
    <property type="evidence" value="ECO:0007669"/>
    <property type="project" value="UniProtKB-SubCell"/>
</dbReference>
<dbReference type="PANTHER" id="PTHR32347">
    <property type="entry name" value="EFFLUX SYSTEM COMPONENT YKNX-RELATED"/>
    <property type="match status" value="1"/>
</dbReference>
<accession>A0A0R2GY99</accession>
<organism evidence="4 5">
    <name type="scientific">Weissella viridescens</name>
    <name type="common">Lactobacillus viridescens</name>
    <dbReference type="NCBI Taxonomy" id="1629"/>
    <lineage>
        <taxon>Bacteria</taxon>
        <taxon>Bacillati</taxon>
        <taxon>Bacillota</taxon>
        <taxon>Bacilli</taxon>
        <taxon>Lactobacillales</taxon>
        <taxon>Lactobacillaceae</taxon>
        <taxon>Weissella</taxon>
    </lineage>
</organism>
<evidence type="ECO:0000313" key="5">
    <source>
        <dbReference type="Proteomes" id="UP000051992"/>
    </source>
</evidence>
<evidence type="ECO:0000256" key="3">
    <source>
        <dbReference type="SAM" id="Coils"/>
    </source>
</evidence>
<dbReference type="OrthoDB" id="34181at2"/>
<gene>
    <name evidence="4" type="ORF">IV50_GL001472</name>
</gene>
<keyword evidence="5" id="KW-1185">Reference proteome</keyword>
<dbReference type="EMBL" id="JQBM01000006">
    <property type="protein sequence ID" value="KRN45745.1"/>
    <property type="molecule type" value="Genomic_DNA"/>
</dbReference>
<dbReference type="AlphaFoldDB" id="A0A0R2GY99"/>
<comment type="subcellular location">
    <subcellularLocation>
        <location evidence="1">Cell envelope</location>
    </subcellularLocation>
</comment>
<dbReference type="Proteomes" id="UP000051992">
    <property type="component" value="Unassembled WGS sequence"/>
</dbReference>
<dbReference type="PATRIC" id="fig|1629.5.peg.1485"/>
<keyword evidence="2 3" id="KW-0175">Coiled coil</keyword>
<dbReference type="Gene3D" id="2.40.420.20">
    <property type="match status" value="1"/>
</dbReference>
<evidence type="ECO:0000256" key="1">
    <source>
        <dbReference type="ARBA" id="ARBA00004196"/>
    </source>
</evidence>
<name>A0A0R2GY99_WEIVI</name>
<dbReference type="RefSeq" id="WP_057747124.1">
    <property type="nucleotide sequence ID" value="NZ_BJLU01000010.1"/>
</dbReference>